<dbReference type="PANTHER" id="PTHR43179">
    <property type="entry name" value="RHAMNOSYLTRANSFERASE WBBL"/>
    <property type="match status" value="1"/>
</dbReference>
<dbReference type="Proteomes" id="UP000222768">
    <property type="component" value="Unassembled WGS sequence"/>
</dbReference>
<evidence type="ECO:0000259" key="4">
    <source>
        <dbReference type="Pfam" id="PF00535"/>
    </source>
</evidence>
<dbReference type="InterPro" id="IPR001173">
    <property type="entry name" value="Glyco_trans_2-like"/>
</dbReference>
<reference evidence="6" key="1">
    <citation type="submission" date="2017-09" db="EMBL/GenBank/DDBJ databases">
        <title>FDA dAtabase for Regulatory Grade micrObial Sequences (FDA-ARGOS): Supporting development and validation of Infectious Disease Dx tests.</title>
        <authorList>
            <person name="Minogue T."/>
            <person name="Wolcott M."/>
            <person name="Wasieloski L."/>
            <person name="Aguilar W."/>
            <person name="Moore D."/>
            <person name="Tallon L."/>
            <person name="Sadzewicz L."/>
            <person name="Ott S."/>
            <person name="Zhao X."/>
            <person name="Nagaraj S."/>
            <person name="Vavikolanu K."/>
            <person name="Aluvathingal J."/>
            <person name="Nadendla S."/>
            <person name="Sichtig H."/>
        </authorList>
    </citation>
    <scope>NUCLEOTIDE SEQUENCE [LARGE SCALE GENOMIC DNA]</scope>
    <source>
        <strain evidence="6">FDAARGOS_404</strain>
    </source>
</reference>
<evidence type="ECO:0000256" key="2">
    <source>
        <dbReference type="ARBA" id="ARBA00022676"/>
    </source>
</evidence>
<evidence type="ECO:0000313" key="5">
    <source>
        <dbReference type="EMBL" id="PHH05051.1"/>
    </source>
</evidence>
<dbReference type="EMBL" id="PDLK01000002">
    <property type="protein sequence ID" value="PHH05051.1"/>
    <property type="molecule type" value="Genomic_DNA"/>
</dbReference>
<keyword evidence="3 5" id="KW-0808">Transferase</keyword>
<feature type="domain" description="Glycosyltransferase 2-like" evidence="4">
    <location>
        <begin position="4"/>
        <end position="154"/>
    </location>
</feature>
<evidence type="ECO:0000313" key="6">
    <source>
        <dbReference type="Proteomes" id="UP000222768"/>
    </source>
</evidence>
<comment type="similarity">
    <text evidence="1">Belongs to the glycosyltransferase 2 family.</text>
</comment>
<dbReference type="SUPFAM" id="SSF53448">
    <property type="entry name" value="Nucleotide-diphospho-sugar transferases"/>
    <property type="match status" value="1"/>
</dbReference>
<sequence length="321" mass="36581">MVYVIVLNWNGAKDTCLCVNSLLQMNYDKFRIVIVDNKSTDDSYTTIKNEVINKVSDNSQATIITSEDINKYKVKPDEKIIYIQSDYNRGYAGGNNLGVKFALNQDDADYVWVLNNDTEVDANALQYLVDKCNQDSNIGICGSRLVYFDDRETQQGLGGLHNKWLCTTKQYGIGESAHAKYNDEIVAQQIDYVIGAAMFFTKECLNKIGLMYEDYFLYYEELDICLRARKANFKLGICSDSIVYHKEGASTGGGKSKVADFCSIRNRLLVTAKFYPECYITVWLSLFGVAFNRARRKEFNKMIVCLLIIFSFGRKKLQHGK</sequence>
<dbReference type="InterPro" id="IPR029044">
    <property type="entry name" value="Nucleotide-diphossugar_trans"/>
</dbReference>
<dbReference type="RefSeq" id="WP_032612366.1">
    <property type="nucleotide sequence ID" value="NZ_CBCXZU010000009.1"/>
</dbReference>
<proteinExistence type="inferred from homology"/>
<gene>
    <name evidence="5" type="ORF">CRX53_14350</name>
</gene>
<dbReference type="Gene3D" id="3.90.550.10">
    <property type="entry name" value="Spore Coat Polysaccharide Biosynthesis Protein SpsA, Chain A"/>
    <property type="match status" value="1"/>
</dbReference>
<keyword evidence="2" id="KW-0328">Glycosyltransferase</keyword>
<dbReference type="GeneID" id="30331796"/>
<accession>A0A855ETA6</accession>
<comment type="caution">
    <text evidence="5">The sequence shown here is derived from an EMBL/GenBank/DDBJ whole genome shotgun (WGS) entry which is preliminary data.</text>
</comment>
<dbReference type="CDD" id="cd04186">
    <property type="entry name" value="GT_2_like_c"/>
    <property type="match status" value="1"/>
</dbReference>
<dbReference type="PANTHER" id="PTHR43179:SF12">
    <property type="entry name" value="GALACTOFURANOSYLTRANSFERASE GLFT2"/>
    <property type="match status" value="1"/>
</dbReference>
<dbReference type="KEGG" id="lax:APT61_07780"/>
<evidence type="ECO:0000256" key="3">
    <source>
        <dbReference type="ARBA" id="ARBA00022679"/>
    </source>
</evidence>
<name>A0A855ETA6_9ENTR</name>
<evidence type="ECO:0000256" key="1">
    <source>
        <dbReference type="ARBA" id="ARBA00006739"/>
    </source>
</evidence>
<dbReference type="Pfam" id="PF00535">
    <property type="entry name" value="Glycos_transf_2"/>
    <property type="match status" value="1"/>
</dbReference>
<protein>
    <submittedName>
        <fullName evidence="5">Glycosyltransferase family 2 protein</fullName>
    </submittedName>
</protein>
<dbReference type="GO" id="GO:0016757">
    <property type="term" value="F:glycosyltransferase activity"/>
    <property type="evidence" value="ECO:0007669"/>
    <property type="project" value="UniProtKB-KW"/>
</dbReference>
<dbReference type="AlphaFoldDB" id="A0A855ETA6"/>
<organism evidence="5 6">
    <name type="scientific">Leclercia adecarboxylata</name>
    <dbReference type="NCBI Taxonomy" id="83655"/>
    <lineage>
        <taxon>Bacteria</taxon>
        <taxon>Pseudomonadati</taxon>
        <taxon>Pseudomonadota</taxon>
        <taxon>Gammaproteobacteria</taxon>
        <taxon>Enterobacterales</taxon>
        <taxon>Enterobacteriaceae</taxon>
        <taxon>Leclercia</taxon>
    </lineage>
</organism>